<comment type="caution">
    <text evidence="1">The sequence shown here is derived from an EMBL/GenBank/DDBJ whole genome shotgun (WGS) entry which is preliminary data.</text>
</comment>
<evidence type="ECO:0000313" key="1">
    <source>
        <dbReference type="EMBL" id="KKN69996.1"/>
    </source>
</evidence>
<organism evidence="1">
    <name type="scientific">marine sediment metagenome</name>
    <dbReference type="NCBI Taxonomy" id="412755"/>
    <lineage>
        <taxon>unclassified sequences</taxon>
        <taxon>metagenomes</taxon>
        <taxon>ecological metagenomes</taxon>
    </lineage>
</organism>
<name>A0A0F9V8W7_9ZZZZ</name>
<reference evidence="1" key="1">
    <citation type="journal article" date="2015" name="Nature">
        <title>Complex archaea that bridge the gap between prokaryotes and eukaryotes.</title>
        <authorList>
            <person name="Spang A."/>
            <person name="Saw J.H."/>
            <person name="Jorgensen S.L."/>
            <person name="Zaremba-Niedzwiedzka K."/>
            <person name="Martijn J."/>
            <person name="Lind A.E."/>
            <person name="van Eijk R."/>
            <person name="Schleper C."/>
            <person name="Guy L."/>
            <person name="Ettema T.J."/>
        </authorList>
    </citation>
    <scope>NUCLEOTIDE SEQUENCE</scope>
</reference>
<dbReference type="EMBL" id="LAZR01000413">
    <property type="protein sequence ID" value="KKN69996.1"/>
    <property type="molecule type" value="Genomic_DNA"/>
</dbReference>
<gene>
    <name evidence="1" type="ORF">LCGC14_0435410</name>
</gene>
<dbReference type="AlphaFoldDB" id="A0A0F9V8W7"/>
<sequence length="321" mass="35238">MGLFKNRAGRKAGDVHSFADEAGDPKADAGRRFGPIEVFRVGKWTPMNGKEVAFSEDDLRQIAESYDPKLAPAPVVIGHPQSDAPAYAWVDSLQFQGGKLTAMLKDAAGEFVDWVKAGRYRKVSISLFTKDAPANPVEGALYLRHVGFLGGAAPAVSGLKPVEFSCGAPGDDGALEFAFNQVEADRTAIRRERDEMRLEKLLTAGHVLPVFKDEILAFVGGMEDDATFSFSDGTEKPARDWFFSYLERQPLAVHYGRFDMGEDPFKASREAKADRRNVPEGYAVDPDGLAAMEEIDQLAKREGINFSEAAQRYGKGQRHTD</sequence>
<proteinExistence type="predicted"/>
<protein>
    <submittedName>
        <fullName evidence="1">Uncharacterized protein</fullName>
    </submittedName>
</protein>
<accession>A0A0F9V8W7</accession>